<dbReference type="EMBL" id="PUDN01000098">
    <property type="protein sequence ID" value="PQH49025.1"/>
    <property type="molecule type" value="Genomic_DNA"/>
</dbReference>
<dbReference type="Proteomes" id="UP000239276">
    <property type="component" value="Unassembled WGS sequence"/>
</dbReference>
<evidence type="ECO:0000313" key="1">
    <source>
        <dbReference type="EMBL" id="PQH49025.1"/>
    </source>
</evidence>
<gene>
    <name evidence="1" type="ORF">C5U34_16095</name>
</gene>
<comment type="caution">
    <text evidence="1">The sequence shown here is derived from an EMBL/GenBank/DDBJ whole genome shotgun (WGS) entry which is preliminary data.</text>
</comment>
<name>A0AB37A8J1_ACIBA</name>
<evidence type="ECO:0000313" key="2">
    <source>
        <dbReference type="Proteomes" id="UP000239276"/>
    </source>
</evidence>
<dbReference type="AlphaFoldDB" id="A0AB37A8J1"/>
<sequence length="63" mass="7364">MSRFNFEELYLYALKNANKPKKQPNWVHVCRLGVSSTRAYELCRHFGIDPEGTDFRKAESKEG</sequence>
<proteinExistence type="predicted"/>
<accession>A0AB37A8J1</accession>
<protein>
    <submittedName>
        <fullName evidence="1">Uncharacterized protein</fullName>
    </submittedName>
</protein>
<reference evidence="1 2" key="1">
    <citation type="journal article" date="2018" name="J. Antimicrob. Chemother.">
        <title>Phylogenomics of colistin-susceptible and resistant XDR Acinetobacter baumannii.</title>
        <authorList>
            <person name="Mustapha M."/>
            <person name="Li B."/>
            <person name="Pacey M.P."/>
            <person name="Mettus R.T."/>
            <person name="McElheny C.L."/>
            <person name="Ernst R.K."/>
            <person name="Cooper V.S."/>
            <person name="Doi Y."/>
        </authorList>
    </citation>
    <scope>NUCLEOTIDE SEQUENCE [LARGE SCALE GENOMIC DNA]</scope>
    <source>
        <strain evidence="1 2">R20</strain>
    </source>
</reference>
<organism evidence="1 2">
    <name type="scientific">Acinetobacter baumannii</name>
    <dbReference type="NCBI Taxonomy" id="470"/>
    <lineage>
        <taxon>Bacteria</taxon>
        <taxon>Pseudomonadati</taxon>
        <taxon>Pseudomonadota</taxon>
        <taxon>Gammaproteobacteria</taxon>
        <taxon>Moraxellales</taxon>
        <taxon>Moraxellaceae</taxon>
        <taxon>Acinetobacter</taxon>
        <taxon>Acinetobacter calcoaceticus/baumannii complex</taxon>
    </lineage>
</organism>